<keyword evidence="5" id="KW-0449">Lipoprotein</keyword>
<keyword evidence="3 5" id="KW-0321">Glycogen metabolism</keyword>
<gene>
    <name evidence="9" type="primary">LOC106813103</name>
</gene>
<comment type="pathway">
    <text evidence="1 5">Glycan biosynthesis; glycogen metabolism.</text>
</comment>
<reference evidence="9" key="1">
    <citation type="submission" date="2025-08" db="UniProtKB">
        <authorList>
            <consortium name="RefSeq"/>
        </authorList>
    </citation>
    <scope>IDENTIFICATION</scope>
</reference>
<comment type="subcellular location">
    <subcellularLocation>
        <location evidence="5">Cell membrane</location>
        <topology evidence="5">Lipid-anchor</topology>
        <orientation evidence="5">Cytoplasmic side</orientation>
    </subcellularLocation>
</comment>
<feature type="domain" description="GH15-like" evidence="7">
    <location>
        <begin position="77"/>
        <end position="669"/>
    </location>
</feature>
<evidence type="ECO:0000313" key="9">
    <source>
        <dbReference type="RefSeq" id="XP_014672644.1"/>
    </source>
</evidence>
<keyword evidence="5" id="KW-0119">Carbohydrate metabolism</keyword>
<dbReference type="GeneID" id="106813103"/>
<organism evidence="8 9">
    <name type="scientific">Priapulus caudatus</name>
    <name type="common">Priapulid worm</name>
    <dbReference type="NCBI Taxonomy" id="37621"/>
    <lineage>
        <taxon>Eukaryota</taxon>
        <taxon>Metazoa</taxon>
        <taxon>Ecdysozoa</taxon>
        <taxon>Scalidophora</taxon>
        <taxon>Priapulida</taxon>
        <taxon>Priapulimorpha</taxon>
        <taxon>Priapulimorphida</taxon>
        <taxon>Priapulidae</taxon>
        <taxon>Priapulus</taxon>
    </lineage>
</organism>
<keyword evidence="8" id="KW-1185">Reference proteome</keyword>
<dbReference type="RefSeq" id="XP_014672644.1">
    <property type="nucleotide sequence ID" value="XM_014817158.1"/>
</dbReference>
<dbReference type="InterPro" id="IPR011613">
    <property type="entry name" value="GH15-like"/>
</dbReference>
<keyword evidence="5" id="KW-0472">Membrane</keyword>
<proteinExistence type="inferred from homology"/>
<feature type="compositionally biased region" description="Basic and acidic residues" evidence="6">
    <location>
        <begin position="1"/>
        <end position="13"/>
    </location>
</feature>
<feature type="region of interest" description="Disordered" evidence="6">
    <location>
        <begin position="1"/>
        <end position="22"/>
    </location>
</feature>
<dbReference type="Pfam" id="PF00723">
    <property type="entry name" value="Glyco_hydro_15"/>
    <property type="match status" value="1"/>
</dbReference>
<dbReference type="SUPFAM" id="SSF48208">
    <property type="entry name" value="Six-hairpin glycosidases"/>
    <property type="match status" value="1"/>
</dbReference>
<accession>A0ABM1EKC3</accession>
<dbReference type="InterPro" id="IPR008928">
    <property type="entry name" value="6-hairpin_glycosidase_sf"/>
</dbReference>
<dbReference type="InterPro" id="IPR012341">
    <property type="entry name" value="6hp_glycosidase-like_sf"/>
</dbReference>
<dbReference type="Proteomes" id="UP000695022">
    <property type="component" value="Unplaced"/>
</dbReference>
<keyword evidence="5" id="KW-0636">Prenylation</keyword>
<keyword evidence="5" id="KW-1003">Cell membrane</keyword>
<name>A0ABM1EKC3_PRICU</name>
<protein>
    <recommendedName>
        <fullName evidence="5">Phosphorylase b kinase regulatory subunit</fullName>
    </recommendedName>
</protein>
<sequence>MISAKEAEVERQTPNRSGGRRRSIFMVTRYDTAIRPRLHSNGSVPGTPDIDSTPDVSFKNQGDKTLFFDYESTLQKLDNYYRRLKRLILRYMSPTLGLFPRVGGEHTDVVHIRDSIYCAMSVWALYQAYNRLDDDKGRIHELGQSTVKIMRGALFCWMRQADKVEQFKQNQGPHNALHSKFHYKTGDPIVGTESYGHLQIDVVALYLITLVQMISSGLQIIYTTDEANFIQNLVYYIERAYRTPDYGMWERGSRYHNGQCELHASSIGMTKAALEAINGFNVFGTYGTSSSVIYVDIDAYNRNRTIFETMLPRESSSKNFDGIECEWPMFDLFYLIDAVFRGDAKQMEFYKKRVDDVLKQTPEGDVDETADASPPPEDDDDDADPYALPEIQPDAILPMNFYVRRMDVDEARADPKGASRRSSKEWIDGKVHLMGNALYIISSLLIENLLHVNELDPVRRYLPASERPRKSIRYSFFQRLNTSGSASDLIIQVVLVAESSQLQSMLATYGIQTQTPHQIEPIQVWSAWELVKNLVSTAVHRTTWTSFRTCRRSRLSFKSFEEVTSDTGYKSLTDIPRAIRKLSMNYLSKTESWENKSTWDICQCLRTCESSQMAARLMHIVLVREGPGFYLDDGTIVDKIERLAKTAANSKNWKVVRFCYSILGKIVDSLVPSTTSVLVRGKQLVKEAFSYFQSDQSRLHPAESASNMAAFLDTSPDIVNGTTSYLAKAAVNSLLQGPLVEANVNDKPCKMM</sequence>
<feature type="region of interest" description="Disordered" evidence="6">
    <location>
        <begin position="360"/>
        <end position="389"/>
    </location>
</feature>
<dbReference type="PANTHER" id="PTHR10749">
    <property type="entry name" value="PHOSPHORYLASE B KINASE REGULATORY SUBUNIT"/>
    <property type="match status" value="1"/>
</dbReference>
<feature type="compositionally biased region" description="Acidic residues" evidence="6">
    <location>
        <begin position="364"/>
        <end position="384"/>
    </location>
</feature>
<evidence type="ECO:0000259" key="7">
    <source>
        <dbReference type="Pfam" id="PF00723"/>
    </source>
</evidence>
<comment type="similarity">
    <text evidence="2 5">Belongs to the phosphorylase b kinase regulatory chain family.</text>
</comment>
<evidence type="ECO:0000256" key="3">
    <source>
        <dbReference type="ARBA" id="ARBA00022600"/>
    </source>
</evidence>
<evidence type="ECO:0000256" key="5">
    <source>
        <dbReference type="RuleBase" id="RU364123"/>
    </source>
</evidence>
<keyword evidence="4 5" id="KW-0112">Calmodulin-binding</keyword>
<evidence type="ECO:0000256" key="1">
    <source>
        <dbReference type="ARBA" id="ARBA00005131"/>
    </source>
</evidence>
<dbReference type="PANTHER" id="PTHR10749:SF8">
    <property type="entry name" value="PHOSPHORYLASE B KINASE REGULATORY SUBUNIT BETA"/>
    <property type="match status" value="1"/>
</dbReference>
<dbReference type="Gene3D" id="1.50.10.10">
    <property type="match status" value="1"/>
</dbReference>
<evidence type="ECO:0000313" key="8">
    <source>
        <dbReference type="Proteomes" id="UP000695022"/>
    </source>
</evidence>
<evidence type="ECO:0000256" key="4">
    <source>
        <dbReference type="ARBA" id="ARBA00022860"/>
    </source>
</evidence>
<evidence type="ECO:0000256" key="6">
    <source>
        <dbReference type="SAM" id="MobiDB-lite"/>
    </source>
</evidence>
<evidence type="ECO:0000256" key="2">
    <source>
        <dbReference type="ARBA" id="ARBA00007128"/>
    </source>
</evidence>
<dbReference type="InterPro" id="IPR008734">
    <property type="entry name" value="PHK_A/B_su"/>
</dbReference>
<comment type="function">
    <text evidence="5">Phosphorylase b kinase catalyzes the phosphorylation of serine in certain substrates, including troponin I.</text>
</comment>